<comment type="subcellular location">
    <subcellularLocation>
        <location evidence="2">Membrane</location>
        <topology evidence="2">Multi-pass membrane protein</topology>
    </subcellularLocation>
</comment>
<dbReference type="InterPro" id="IPR044878">
    <property type="entry name" value="UbiA_sf"/>
</dbReference>
<reference evidence="10" key="1">
    <citation type="journal article" date="2015" name="Nature">
        <title>Complex archaea that bridge the gap between prokaryotes and eukaryotes.</title>
        <authorList>
            <person name="Spang A."/>
            <person name="Saw J.H."/>
            <person name="Jorgensen S.L."/>
            <person name="Zaremba-Niedzwiedzka K."/>
            <person name="Martijn J."/>
            <person name="Lind A.E."/>
            <person name="van Eijk R."/>
            <person name="Schleper C."/>
            <person name="Guy L."/>
            <person name="Ettema T.J."/>
        </authorList>
    </citation>
    <scope>NUCLEOTIDE SEQUENCE</scope>
</reference>
<dbReference type="EMBL" id="LAZR01000133">
    <property type="protein sequence ID" value="KKN87863.1"/>
    <property type="molecule type" value="Genomic_DNA"/>
</dbReference>
<feature type="transmembrane region" description="Helical" evidence="8">
    <location>
        <begin position="465"/>
        <end position="485"/>
    </location>
</feature>
<evidence type="ECO:0000256" key="8">
    <source>
        <dbReference type="SAM" id="Phobius"/>
    </source>
</evidence>
<feature type="transmembrane region" description="Helical" evidence="8">
    <location>
        <begin position="439"/>
        <end position="458"/>
    </location>
</feature>
<keyword evidence="6 8" id="KW-1133">Transmembrane helix</keyword>
<dbReference type="InterPro" id="IPR006371">
    <property type="entry name" value="Polyprenyltransferase_UbiA-li"/>
</dbReference>
<evidence type="ECO:0000256" key="6">
    <source>
        <dbReference type="ARBA" id="ARBA00022989"/>
    </source>
</evidence>
<feature type="domain" description="Nucleoside phosphorylase" evidence="9">
    <location>
        <begin position="2"/>
        <end position="200"/>
    </location>
</feature>
<evidence type="ECO:0000256" key="5">
    <source>
        <dbReference type="ARBA" id="ARBA00022692"/>
    </source>
</evidence>
<dbReference type="InterPro" id="IPR039653">
    <property type="entry name" value="Prenyltransferase"/>
</dbReference>
<dbReference type="Gene3D" id="3.40.50.1580">
    <property type="entry name" value="Nucleoside phosphorylase domain"/>
    <property type="match status" value="1"/>
</dbReference>
<dbReference type="Gene3D" id="1.20.120.1780">
    <property type="entry name" value="UbiA prenyltransferase"/>
    <property type="match status" value="1"/>
</dbReference>
<feature type="transmembrane region" description="Helical" evidence="8">
    <location>
        <begin position="291"/>
        <end position="308"/>
    </location>
</feature>
<dbReference type="Gene3D" id="1.10.357.140">
    <property type="entry name" value="UbiA prenyltransferase"/>
    <property type="match status" value="1"/>
</dbReference>
<evidence type="ECO:0000256" key="4">
    <source>
        <dbReference type="ARBA" id="ARBA00022679"/>
    </source>
</evidence>
<feature type="transmembrane region" description="Helical" evidence="8">
    <location>
        <begin position="347"/>
        <end position="367"/>
    </location>
</feature>
<dbReference type="PANTHER" id="PTHR11048:SF28">
    <property type="entry name" value="4-HYDROXYBENZOATE POLYPRENYLTRANSFERASE, MITOCHONDRIAL"/>
    <property type="match status" value="1"/>
</dbReference>
<dbReference type="InterPro" id="IPR000845">
    <property type="entry name" value="Nucleoside_phosphorylase_d"/>
</dbReference>
<comment type="caution">
    <text evidence="10">The sequence shown here is derived from an EMBL/GenBank/DDBJ whole genome shotgun (WGS) entry which is preliminary data.</text>
</comment>
<dbReference type="PANTHER" id="PTHR11048">
    <property type="entry name" value="PRENYLTRANSFERASES"/>
    <property type="match status" value="1"/>
</dbReference>
<protein>
    <recommendedName>
        <fullName evidence="9">Nucleoside phosphorylase domain-containing protein</fullName>
    </recommendedName>
</protein>
<evidence type="ECO:0000256" key="1">
    <source>
        <dbReference type="ARBA" id="ARBA00001946"/>
    </source>
</evidence>
<evidence type="ECO:0000256" key="3">
    <source>
        <dbReference type="ARBA" id="ARBA00005985"/>
    </source>
</evidence>
<dbReference type="Pfam" id="PF01040">
    <property type="entry name" value="UbiA"/>
    <property type="match status" value="1"/>
</dbReference>
<keyword evidence="4" id="KW-0808">Transferase</keyword>
<dbReference type="AlphaFoldDB" id="A0A0F9X8E5"/>
<dbReference type="InterPro" id="IPR035994">
    <property type="entry name" value="Nucleoside_phosphorylase_sf"/>
</dbReference>
<dbReference type="GO" id="GO:0005886">
    <property type="term" value="C:plasma membrane"/>
    <property type="evidence" value="ECO:0007669"/>
    <property type="project" value="TreeGrafter"/>
</dbReference>
<evidence type="ECO:0000256" key="7">
    <source>
        <dbReference type="ARBA" id="ARBA00023136"/>
    </source>
</evidence>
<evidence type="ECO:0000256" key="2">
    <source>
        <dbReference type="ARBA" id="ARBA00004141"/>
    </source>
</evidence>
<keyword evidence="7 8" id="KW-0472">Membrane</keyword>
<dbReference type="Pfam" id="PF01048">
    <property type="entry name" value="PNP_UDP_1"/>
    <property type="match status" value="1"/>
</dbReference>
<keyword evidence="5 8" id="KW-0812">Transmembrane</keyword>
<dbReference type="GO" id="GO:0009116">
    <property type="term" value="P:nucleoside metabolic process"/>
    <property type="evidence" value="ECO:0007669"/>
    <property type="project" value="InterPro"/>
</dbReference>
<feature type="transmembrane region" description="Helical" evidence="8">
    <location>
        <begin position="413"/>
        <end position="433"/>
    </location>
</feature>
<dbReference type="GO" id="GO:0006744">
    <property type="term" value="P:ubiquinone biosynthetic process"/>
    <property type="evidence" value="ECO:0007669"/>
    <property type="project" value="TreeGrafter"/>
</dbReference>
<comment type="similarity">
    <text evidence="3">Belongs to the UbiA prenyltransferase family.</text>
</comment>
<dbReference type="NCBIfam" id="TIGR01475">
    <property type="entry name" value="ubiA_other"/>
    <property type="match status" value="1"/>
</dbReference>
<dbReference type="InterPro" id="IPR000537">
    <property type="entry name" value="UbiA_prenyltransferase"/>
</dbReference>
<feature type="transmembrane region" description="Helical" evidence="8">
    <location>
        <begin position="246"/>
        <end position="270"/>
    </location>
</feature>
<evidence type="ECO:0000259" key="9">
    <source>
        <dbReference type="Pfam" id="PF01048"/>
    </source>
</evidence>
<gene>
    <name evidence="10" type="ORF">LCGC14_0253940</name>
</gene>
<proteinExistence type="inferred from homology"/>
<name>A0A0F9X8E5_9ZZZZ</name>
<evidence type="ECO:0000313" key="10">
    <source>
        <dbReference type="EMBL" id="KKN87863.1"/>
    </source>
</evidence>
<feature type="transmembrane region" description="Helical" evidence="8">
    <location>
        <begin position="373"/>
        <end position="392"/>
    </location>
</feature>
<dbReference type="FunFam" id="1.10.357.140:FF:000008">
    <property type="entry name" value="4-hydroxybenzoate octaprenyltransferase"/>
    <property type="match status" value="1"/>
</dbReference>
<dbReference type="CDD" id="cd13959">
    <property type="entry name" value="PT_UbiA_COQ2"/>
    <property type="match status" value="1"/>
</dbReference>
<organism evidence="10">
    <name type="scientific">marine sediment metagenome</name>
    <dbReference type="NCBI Taxonomy" id="412755"/>
    <lineage>
        <taxon>unclassified sequences</taxon>
        <taxon>metagenomes</taxon>
        <taxon>ecological metagenomes</taxon>
    </lineage>
</organism>
<sequence>MIALVLATQREAQPLIDALGASRVADAPVELFRFAAAGPRPVGLIVVSGMGKARAAEATEYVIDHCAVTDVLSVGICGALSERRRPGELVRVAAVVDGDGILADEPTEAHPCTGPEWADLPTAVLASVAEPVFEDQRRAKLAGRADVVDMEGSAVAEVCRRRGVRIGMLKGVSDLADGNGKADIQTNIDSVSAALAAAIAAGLRQPGPQSTALSRIARFTKIEHIVFSLPLLFAGAYLGGRGWPSLTVLGLIAVAAVGARTLGMAMNRIFDRRLDALNPRTANRELPSGQMSPAAAVAVAAGGLALYLAACAALGPVCLKLSPIPAVPLIVYSLLKRFTSLCHFGIGLCLALAPLGAFVAASGSVAISGEAGLLALFAFCWISGFDIIYALLDVDSDRKTGVHSLPVALGPKAAQAVAAVVHAVAIASLVWLWQLVGGGWLSGAAVAVAVGGFVMGYWPSIPIRVRFFPVSVVAGMAGAAAPLLGEVR</sequence>
<accession>A0A0F9X8E5</accession>
<comment type="cofactor">
    <cofactor evidence="1">
        <name>Mg(2+)</name>
        <dbReference type="ChEBI" id="CHEBI:18420"/>
    </cofactor>
</comment>
<dbReference type="GO" id="GO:0016765">
    <property type="term" value="F:transferase activity, transferring alkyl or aryl (other than methyl) groups"/>
    <property type="evidence" value="ECO:0007669"/>
    <property type="project" value="InterPro"/>
</dbReference>
<dbReference type="SUPFAM" id="SSF53167">
    <property type="entry name" value="Purine and uridine phosphorylases"/>
    <property type="match status" value="1"/>
</dbReference>